<evidence type="ECO:0000313" key="2">
    <source>
        <dbReference type="EMBL" id="WMV32787.1"/>
    </source>
</evidence>
<keyword evidence="3" id="KW-1185">Reference proteome</keyword>
<evidence type="ECO:0000256" key="1">
    <source>
        <dbReference type="SAM" id="MobiDB-lite"/>
    </source>
</evidence>
<dbReference type="AlphaFoldDB" id="A0AAF0QYF3"/>
<dbReference type="Proteomes" id="UP001234989">
    <property type="component" value="Chromosome 6"/>
</dbReference>
<protein>
    <submittedName>
        <fullName evidence="2">Uncharacterized protein</fullName>
    </submittedName>
</protein>
<reference evidence="2" key="1">
    <citation type="submission" date="2023-08" db="EMBL/GenBank/DDBJ databases">
        <title>A de novo genome assembly of Solanum verrucosum Schlechtendal, a Mexican diploid species geographically isolated from the other diploid A-genome species in potato relatives.</title>
        <authorList>
            <person name="Hosaka K."/>
        </authorList>
    </citation>
    <scope>NUCLEOTIDE SEQUENCE</scope>
    <source>
        <tissue evidence="2">Young leaves</tissue>
    </source>
</reference>
<gene>
    <name evidence="2" type="ORF">MTR67_026172</name>
</gene>
<dbReference type="EMBL" id="CP133617">
    <property type="protein sequence ID" value="WMV32787.1"/>
    <property type="molecule type" value="Genomic_DNA"/>
</dbReference>
<name>A0AAF0QYF3_SOLVR</name>
<organism evidence="2 3">
    <name type="scientific">Solanum verrucosum</name>
    <dbReference type="NCBI Taxonomy" id="315347"/>
    <lineage>
        <taxon>Eukaryota</taxon>
        <taxon>Viridiplantae</taxon>
        <taxon>Streptophyta</taxon>
        <taxon>Embryophyta</taxon>
        <taxon>Tracheophyta</taxon>
        <taxon>Spermatophyta</taxon>
        <taxon>Magnoliopsida</taxon>
        <taxon>eudicotyledons</taxon>
        <taxon>Gunneridae</taxon>
        <taxon>Pentapetalae</taxon>
        <taxon>asterids</taxon>
        <taxon>lamiids</taxon>
        <taxon>Solanales</taxon>
        <taxon>Solanaceae</taxon>
        <taxon>Solanoideae</taxon>
        <taxon>Solaneae</taxon>
        <taxon>Solanum</taxon>
    </lineage>
</organism>
<evidence type="ECO:0000313" key="3">
    <source>
        <dbReference type="Proteomes" id="UP001234989"/>
    </source>
</evidence>
<feature type="region of interest" description="Disordered" evidence="1">
    <location>
        <begin position="1"/>
        <end position="25"/>
    </location>
</feature>
<sequence>MTQSTTMLKAGARHRRTTPKGESPN</sequence>
<proteinExistence type="predicted"/>
<accession>A0AAF0QYF3</accession>